<feature type="compositionally biased region" description="Low complexity" evidence="2">
    <location>
        <begin position="87"/>
        <end position="96"/>
    </location>
</feature>
<gene>
    <name evidence="3" type="ORF">GUJ93_ZPchr0006g45367</name>
</gene>
<comment type="caution">
    <text evidence="3">The sequence shown here is derived from an EMBL/GenBank/DDBJ whole genome shotgun (WGS) entry which is preliminary data.</text>
</comment>
<name>A0A8J5T7M5_ZIZPA</name>
<reference evidence="3" key="2">
    <citation type="submission" date="2021-02" db="EMBL/GenBank/DDBJ databases">
        <authorList>
            <person name="Kimball J.A."/>
            <person name="Haas M.W."/>
            <person name="Macchietto M."/>
            <person name="Kono T."/>
            <person name="Duquette J."/>
            <person name="Shao M."/>
        </authorList>
    </citation>
    <scope>NUCLEOTIDE SEQUENCE</scope>
    <source>
        <tissue evidence="3">Fresh leaf tissue</tissue>
    </source>
</reference>
<dbReference type="AlphaFoldDB" id="A0A8J5T7M5"/>
<feature type="compositionally biased region" description="Basic and acidic residues" evidence="2">
    <location>
        <begin position="124"/>
        <end position="133"/>
    </location>
</feature>
<dbReference type="Proteomes" id="UP000729402">
    <property type="component" value="Unassembled WGS sequence"/>
</dbReference>
<keyword evidence="4" id="KW-1185">Reference proteome</keyword>
<protein>
    <submittedName>
        <fullName evidence="3">Uncharacterized protein</fullName>
    </submittedName>
</protein>
<evidence type="ECO:0000313" key="4">
    <source>
        <dbReference type="Proteomes" id="UP000729402"/>
    </source>
</evidence>
<accession>A0A8J5T7M5</accession>
<feature type="region of interest" description="Disordered" evidence="2">
    <location>
        <begin position="59"/>
        <end position="313"/>
    </location>
</feature>
<keyword evidence="1" id="KW-0175">Coiled coil</keyword>
<evidence type="ECO:0000256" key="1">
    <source>
        <dbReference type="SAM" id="Coils"/>
    </source>
</evidence>
<proteinExistence type="predicted"/>
<evidence type="ECO:0000256" key="2">
    <source>
        <dbReference type="SAM" id="MobiDB-lite"/>
    </source>
</evidence>
<dbReference type="EMBL" id="JAAALK010000283">
    <property type="protein sequence ID" value="KAG8077185.1"/>
    <property type="molecule type" value="Genomic_DNA"/>
</dbReference>
<feature type="compositionally biased region" description="Basic and acidic residues" evidence="2">
    <location>
        <begin position="285"/>
        <end position="294"/>
    </location>
</feature>
<evidence type="ECO:0000313" key="3">
    <source>
        <dbReference type="EMBL" id="KAG8077185.1"/>
    </source>
</evidence>
<sequence>MPEEVARQAERILGVPTAVERARRLELVGSWERFNRVWAMLELMPPLLPEGEILRDVSKRKANDADGGLSPGHSKKKRIVKGPRQLSPGPSSASHSEGGGSSEWVQSESGDPSTIPAPTSPARLDVRRSEDAPLHLNPTEPALEAGQGARTAEAMPRPGTASPLGPDPAGGSAGSSGSRAVDSLDRGGLVDPLGAIEKSADREAELAAAAAGSPPNSIDNLFYRPSPSGHLQPPDCPDDAADADTPTGGVEPVAPYPADAPDARSGAPVAARGASGSQDEAESESNERGPRESAGDAETQPRPPAEHRAAQGSVPLLRPFLADGEDFASMVAPVVALAQGQLSALLSERQHHEAYAAELATRVATTERLAREWSSEAEALRLQASRVEALEPQATEADSLRARVAELEGLRARAARADELEVEVGALRTQAAEAEVLRSCVAEVERLEGEVSRLQAHTSEAATKIEALETRVAQMDQAEADFNVRDGKATEELAEARKTAAEAAEALRKVLARYGTGYGSFDIAQEPLVRRVKFIRSAIRQIHLAMAQYGEVSARVAAYGILRHLEASGLPLPSSSSPHPVTFMGDHLRTPSLALNQSWRVLKAVWQTEGPAAIQAWLEEALRARGPPAPSKPSTSARANRRWPYTLLELAVVMCLDLRWTGLDALAGDALV</sequence>
<reference evidence="3" key="1">
    <citation type="journal article" date="2021" name="bioRxiv">
        <title>Whole Genome Assembly and Annotation of Northern Wild Rice, Zizania palustris L., Supports a Whole Genome Duplication in the Zizania Genus.</title>
        <authorList>
            <person name="Haas M."/>
            <person name="Kono T."/>
            <person name="Macchietto M."/>
            <person name="Millas R."/>
            <person name="McGilp L."/>
            <person name="Shao M."/>
            <person name="Duquette J."/>
            <person name="Hirsch C.N."/>
            <person name="Kimball J."/>
        </authorList>
    </citation>
    <scope>NUCLEOTIDE SEQUENCE</scope>
    <source>
        <tissue evidence="3">Fresh leaf tissue</tissue>
    </source>
</reference>
<organism evidence="3 4">
    <name type="scientific">Zizania palustris</name>
    <name type="common">Northern wild rice</name>
    <dbReference type="NCBI Taxonomy" id="103762"/>
    <lineage>
        <taxon>Eukaryota</taxon>
        <taxon>Viridiplantae</taxon>
        <taxon>Streptophyta</taxon>
        <taxon>Embryophyta</taxon>
        <taxon>Tracheophyta</taxon>
        <taxon>Spermatophyta</taxon>
        <taxon>Magnoliopsida</taxon>
        <taxon>Liliopsida</taxon>
        <taxon>Poales</taxon>
        <taxon>Poaceae</taxon>
        <taxon>BOP clade</taxon>
        <taxon>Oryzoideae</taxon>
        <taxon>Oryzeae</taxon>
        <taxon>Zizaniinae</taxon>
        <taxon>Zizania</taxon>
    </lineage>
</organism>
<feature type="coiled-coil region" evidence="1">
    <location>
        <begin position="397"/>
        <end position="457"/>
    </location>
</feature>
<feature type="compositionally biased region" description="Low complexity" evidence="2">
    <location>
        <begin position="161"/>
        <end position="178"/>
    </location>
</feature>